<dbReference type="SUPFAM" id="SSF52218">
    <property type="entry name" value="Flavoproteins"/>
    <property type="match status" value="1"/>
</dbReference>
<accession>A0A5D0MQR1</accession>
<evidence type="ECO:0000259" key="3">
    <source>
        <dbReference type="Pfam" id="PF03358"/>
    </source>
</evidence>
<sequence>MKVFAVNASPRKDGNTALLINKIFSVLNKYNIETEMHQLAGETLRGCTACMTCFEKKNMQCIFKNDCLNEIVQETAEADGIIFGSPTHFADVTAEMKAIIDRLGYVNKANGNFLKRKVGAGVSAVRRGGANRVFDTFNHFFLINEMIVPGSVYWNFAFGRNIGEVENDEEGMRTMEALGENFAWILKKIGGGN</sequence>
<dbReference type="Pfam" id="PF03358">
    <property type="entry name" value="FMN_red"/>
    <property type="match status" value="1"/>
</dbReference>
<dbReference type="InterPro" id="IPR005025">
    <property type="entry name" value="FMN_Rdtase-like_dom"/>
</dbReference>
<dbReference type="Gene3D" id="3.40.50.360">
    <property type="match status" value="1"/>
</dbReference>
<dbReference type="AlphaFoldDB" id="A0A5D0MQR1"/>
<dbReference type="InterPro" id="IPR029039">
    <property type="entry name" value="Flavoprotein-like_sf"/>
</dbReference>
<dbReference type="GO" id="GO:0016491">
    <property type="term" value="F:oxidoreductase activity"/>
    <property type="evidence" value="ECO:0007669"/>
    <property type="project" value="InterPro"/>
</dbReference>
<evidence type="ECO:0000313" key="4">
    <source>
        <dbReference type="EMBL" id="TYB33768.1"/>
    </source>
</evidence>
<name>A0A5D0MQR1_FLESI</name>
<dbReference type="Proteomes" id="UP000323337">
    <property type="component" value="Unassembled WGS sequence"/>
</dbReference>
<evidence type="ECO:0000313" key="5">
    <source>
        <dbReference type="Proteomes" id="UP000323337"/>
    </source>
</evidence>
<dbReference type="InterPro" id="IPR051796">
    <property type="entry name" value="ISF_SsuE-like"/>
</dbReference>
<protein>
    <submittedName>
        <fullName evidence="4">Flavodoxin family protein</fullName>
    </submittedName>
</protein>
<evidence type="ECO:0000256" key="2">
    <source>
        <dbReference type="ARBA" id="ARBA00022643"/>
    </source>
</evidence>
<keyword evidence="1" id="KW-0285">Flavoprotein</keyword>
<dbReference type="EMBL" id="VSIV01000107">
    <property type="protein sequence ID" value="TYB33768.1"/>
    <property type="molecule type" value="Genomic_DNA"/>
</dbReference>
<keyword evidence="2" id="KW-0288">FMN</keyword>
<feature type="domain" description="NADPH-dependent FMN reductase-like" evidence="3">
    <location>
        <begin position="1"/>
        <end position="158"/>
    </location>
</feature>
<dbReference type="PANTHER" id="PTHR43278:SF4">
    <property type="entry name" value="NAD(P)H-DEPENDENT FMN-CONTAINING OXIDOREDUCTASE YWQN-RELATED"/>
    <property type="match status" value="1"/>
</dbReference>
<organism evidence="4 5">
    <name type="scientific">Flexistipes sinusarabici</name>
    <dbReference type="NCBI Taxonomy" id="2352"/>
    <lineage>
        <taxon>Bacteria</taxon>
        <taxon>Pseudomonadati</taxon>
        <taxon>Deferribacterota</taxon>
        <taxon>Deferribacteres</taxon>
        <taxon>Deferribacterales</taxon>
        <taxon>Flexistipitaceae</taxon>
        <taxon>Flexistipes</taxon>
    </lineage>
</organism>
<dbReference type="PANTHER" id="PTHR43278">
    <property type="entry name" value="NAD(P)H-DEPENDENT FMN-CONTAINING OXIDOREDUCTASE YWQN-RELATED"/>
    <property type="match status" value="1"/>
</dbReference>
<gene>
    <name evidence="4" type="ORF">FXF49_04685</name>
</gene>
<comment type="caution">
    <text evidence="4">The sequence shown here is derived from an EMBL/GenBank/DDBJ whole genome shotgun (WGS) entry which is preliminary data.</text>
</comment>
<reference evidence="4 5" key="1">
    <citation type="submission" date="2019-08" db="EMBL/GenBank/DDBJ databases">
        <title>Genomic characterization of a novel candidate phylum (ARYD3) from a high temperature, high salinity tertiary oil reservoir in north central Oklahoma, USA.</title>
        <authorList>
            <person name="Youssef N.H."/>
            <person name="Yadav A."/>
            <person name="Elshahed M.S."/>
        </authorList>
    </citation>
    <scope>NUCLEOTIDE SEQUENCE [LARGE SCALE GENOMIC DNA]</scope>
    <source>
        <strain evidence="4">ARYD1</strain>
    </source>
</reference>
<proteinExistence type="predicted"/>
<evidence type="ECO:0000256" key="1">
    <source>
        <dbReference type="ARBA" id="ARBA00022630"/>
    </source>
</evidence>
<dbReference type="RefSeq" id="WP_303700742.1">
    <property type="nucleotide sequence ID" value="NZ_VSIV01000107.1"/>
</dbReference>